<dbReference type="Proteomes" id="UP000828390">
    <property type="component" value="Unassembled WGS sequence"/>
</dbReference>
<dbReference type="GO" id="GO:1990498">
    <property type="term" value="C:mitotic spindle microtubule"/>
    <property type="evidence" value="ECO:0007669"/>
    <property type="project" value="TreeGrafter"/>
</dbReference>
<gene>
    <name evidence="1" type="ORF">DPMN_034234</name>
</gene>
<dbReference type="GO" id="GO:0007020">
    <property type="term" value="P:microtubule nucleation"/>
    <property type="evidence" value="ECO:0007669"/>
    <property type="project" value="TreeGrafter"/>
</dbReference>
<evidence type="ECO:0000313" key="1">
    <source>
        <dbReference type="EMBL" id="KAH3871040.1"/>
    </source>
</evidence>
<keyword evidence="2" id="KW-1185">Reference proteome</keyword>
<reference evidence="1" key="2">
    <citation type="submission" date="2020-11" db="EMBL/GenBank/DDBJ databases">
        <authorList>
            <person name="McCartney M.A."/>
            <person name="Auch B."/>
            <person name="Kono T."/>
            <person name="Mallez S."/>
            <person name="Becker A."/>
            <person name="Gohl D.M."/>
            <person name="Silverstein K.A.T."/>
            <person name="Koren S."/>
            <person name="Bechman K.B."/>
            <person name="Herman A."/>
            <person name="Abrahante J.E."/>
            <person name="Garbe J."/>
        </authorList>
    </citation>
    <scope>NUCLEOTIDE SEQUENCE</scope>
    <source>
        <strain evidence="1">Duluth1</strain>
        <tissue evidence="1">Whole animal</tissue>
    </source>
</reference>
<organism evidence="1 2">
    <name type="scientific">Dreissena polymorpha</name>
    <name type="common">Zebra mussel</name>
    <name type="synonym">Mytilus polymorpha</name>
    <dbReference type="NCBI Taxonomy" id="45954"/>
    <lineage>
        <taxon>Eukaryota</taxon>
        <taxon>Metazoa</taxon>
        <taxon>Spiralia</taxon>
        <taxon>Lophotrochozoa</taxon>
        <taxon>Mollusca</taxon>
        <taxon>Bivalvia</taxon>
        <taxon>Autobranchia</taxon>
        <taxon>Heteroconchia</taxon>
        <taxon>Euheterodonta</taxon>
        <taxon>Imparidentia</taxon>
        <taxon>Neoheterodontei</taxon>
        <taxon>Myida</taxon>
        <taxon>Dreissenoidea</taxon>
        <taxon>Dreissenidae</taxon>
        <taxon>Dreissena</taxon>
    </lineage>
</organism>
<protein>
    <submittedName>
        <fullName evidence="1">Uncharacterized protein</fullName>
    </submittedName>
</protein>
<dbReference type="PANTHER" id="PTHR16039">
    <property type="entry name" value="HAUS AUGMIN-LIKE COMPLEX SUBUNIT 2"/>
    <property type="match status" value="1"/>
</dbReference>
<dbReference type="AlphaFoldDB" id="A0A9D4M5A7"/>
<reference evidence="1" key="1">
    <citation type="journal article" date="2019" name="bioRxiv">
        <title>The Genome of the Zebra Mussel, Dreissena polymorpha: A Resource for Invasive Species Research.</title>
        <authorList>
            <person name="McCartney M.A."/>
            <person name="Auch B."/>
            <person name="Kono T."/>
            <person name="Mallez S."/>
            <person name="Zhang Y."/>
            <person name="Obille A."/>
            <person name="Becker A."/>
            <person name="Abrahante J.E."/>
            <person name="Garbe J."/>
            <person name="Badalamenti J.P."/>
            <person name="Herman A."/>
            <person name="Mangelson H."/>
            <person name="Liachko I."/>
            <person name="Sullivan S."/>
            <person name="Sone E.D."/>
            <person name="Koren S."/>
            <person name="Silverstein K.A.T."/>
            <person name="Beckman K.B."/>
            <person name="Gohl D.M."/>
        </authorList>
    </citation>
    <scope>NUCLEOTIDE SEQUENCE</scope>
    <source>
        <strain evidence="1">Duluth1</strain>
        <tissue evidence="1">Whole animal</tissue>
    </source>
</reference>
<dbReference type="Pfam" id="PF15003">
    <property type="entry name" value="HAUS2"/>
    <property type="match status" value="1"/>
</dbReference>
<proteinExistence type="predicted"/>
<dbReference type="PANTHER" id="PTHR16039:SF1">
    <property type="entry name" value="HAUS AUGMIN-LIKE COMPLEX SUBUNIT 2"/>
    <property type="match status" value="1"/>
</dbReference>
<dbReference type="EMBL" id="JAIWYP010000002">
    <property type="protein sequence ID" value="KAH3871040.1"/>
    <property type="molecule type" value="Genomic_DNA"/>
</dbReference>
<dbReference type="GO" id="GO:0070652">
    <property type="term" value="C:HAUS complex"/>
    <property type="evidence" value="ECO:0007669"/>
    <property type="project" value="TreeGrafter"/>
</dbReference>
<comment type="caution">
    <text evidence="1">The sequence shown here is derived from an EMBL/GenBank/DDBJ whole genome shotgun (WGS) entry which is preliminary data.</text>
</comment>
<name>A0A9D4M5A7_DREPO</name>
<dbReference type="InterPro" id="IPR028346">
    <property type="entry name" value="HAUS2"/>
</dbReference>
<sequence length="135" mass="15367">MAESNNPWSTQDKSLTGLKKALMLGERTGHVANKSKKSTHLPSVKLIQLNKTSRGSCPIGKLRMQDKETRDITHLDVLGMYECIDRIKSLNSHIECVIESKELLNRRLQQPFQGEYLKLEAQHHKLAHSNKQIPV</sequence>
<evidence type="ECO:0000313" key="2">
    <source>
        <dbReference type="Proteomes" id="UP000828390"/>
    </source>
</evidence>
<dbReference type="GO" id="GO:0051225">
    <property type="term" value="P:spindle assembly"/>
    <property type="evidence" value="ECO:0007669"/>
    <property type="project" value="InterPro"/>
</dbReference>
<accession>A0A9D4M5A7</accession>
<dbReference type="GO" id="GO:0005813">
    <property type="term" value="C:centrosome"/>
    <property type="evidence" value="ECO:0007669"/>
    <property type="project" value="TreeGrafter"/>
</dbReference>
<dbReference type="GO" id="GO:0007098">
    <property type="term" value="P:centrosome cycle"/>
    <property type="evidence" value="ECO:0007669"/>
    <property type="project" value="TreeGrafter"/>
</dbReference>